<sequence>MPRGFLPTNDTLPKTLDALLSPRSRTHAVGKQGPIVLDLKSSAFDPKEKVCTKFPPEGSKCTLPTILVTSDGRITAPRTLRKLFKVDAADYMLSLCGNEALMELSSPGKNGSFFYLTNDDRYMIKTMKKSEVKMLLKMLPAYYNHVRAFENKMMKFGRLSILATTLLLIVDNFGRIAIAYLLAAVCEIWLKGDDDVDSGYGLLRRYRYQLFVGLVLSIAYSILLYGIYVPDWEYQIAGPGSSSTKKSFFVKCGVRGDTRPACNAVGMVDRTILGIDHLYRRPVYVRTKECSIDYLENGPLPPDAPSWCQAPFDPEGLLSFVMAIVTCLIGLQFRHVIIHFEKHRGRIASWLVPSFSMLALAFVMDFVGMRMNKPLYTMSYTLAAGAAGLLFPGIYVLVGPS</sequence>
<dbReference type="InterPro" id="IPR002498">
    <property type="entry name" value="PInositol-4-P-4/5-kinase_core"/>
</dbReference>
<dbReference type="InParanoid" id="A0A1D6FDA9"/>
<evidence type="ECO:0000313" key="1">
    <source>
        <dbReference type="EMBL" id="AQK90009.1"/>
    </source>
</evidence>
<dbReference type="SMART" id="SM00330">
    <property type="entry name" value="PIPKc"/>
    <property type="match status" value="1"/>
</dbReference>
<dbReference type="EMBL" id="CM000784">
    <property type="protein sequence ID" value="AQK90009.1"/>
    <property type="molecule type" value="Genomic_DNA"/>
</dbReference>
<protein>
    <submittedName>
        <fullName evidence="1">Uncharacterized protein</fullName>
    </submittedName>
</protein>
<name>A0A1D6FDA9_MAIZE</name>
<proteinExistence type="predicted"/>
<gene>
    <name evidence="1" type="ORF">ZEAMMB73_Zm00001d008509</name>
</gene>
<accession>A0A1D6FDA9</accession>
<dbReference type="eggNOG" id="KOG4683">
    <property type="taxonomic scope" value="Eukaryota"/>
</dbReference>
<dbReference type="ExpressionAtlas" id="A0A1D6FDA9">
    <property type="expression patterns" value="baseline and differential"/>
</dbReference>
<dbReference type="PANTHER" id="PTHR31061">
    <property type="entry name" value="LD22376P"/>
    <property type="match status" value="1"/>
</dbReference>
<reference evidence="1" key="1">
    <citation type="submission" date="2015-12" db="EMBL/GenBank/DDBJ databases">
        <title>Update maize B73 reference genome by single molecule sequencing technologies.</title>
        <authorList>
            <consortium name="Maize Genome Sequencing Project"/>
            <person name="Ware D."/>
        </authorList>
    </citation>
    <scope>NUCLEOTIDE SEQUENCE</scope>
    <source>
        <tissue evidence="1">Seedling</tissue>
    </source>
</reference>
<dbReference type="GO" id="GO:0046488">
    <property type="term" value="P:phosphatidylinositol metabolic process"/>
    <property type="evidence" value="ECO:0007669"/>
    <property type="project" value="InterPro"/>
</dbReference>
<dbReference type="Pfam" id="PF01504">
    <property type="entry name" value="PIP5K"/>
    <property type="match status" value="1"/>
</dbReference>
<dbReference type="GO" id="GO:0052742">
    <property type="term" value="F:phosphatidylinositol kinase activity"/>
    <property type="evidence" value="ECO:0007669"/>
    <property type="project" value="InterPro"/>
</dbReference>
<dbReference type="SUPFAM" id="SSF56104">
    <property type="entry name" value="SAICAR synthase-like"/>
    <property type="match status" value="1"/>
</dbReference>
<dbReference type="SMR" id="A0A1D6FDA9"/>
<dbReference type="AlphaFoldDB" id="A0A1D6FDA9"/>
<dbReference type="PANTHER" id="PTHR31061:SF6">
    <property type="entry name" value="OS02G0526000 PROTEIN"/>
    <property type="match status" value="1"/>
</dbReference>
<dbReference type="eggNOG" id="KOG0229">
    <property type="taxonomic scope" value="Eukaryota"/>
</dbReference>
<organism evidence="1">
    <name type="scientific">Zea mays</name>
    <name type="common">Maize</name>
    <dbReference type="NCBI Taxonomy" id="4577"/>
    <lineage>
        <taxon>Eukaryota</taxon>
        <taxon>Viridiplantae</taxon>
        <taxon>Streptophyta</taxon>
        <taxon>Embryophyta</taxon>
        <taxon>Tracheophyta</taxon>
        <taxon>Spermatophyta</taxon>
        <taxon>Magnoliopsida</taxon>
        <taxon>Liliopsida</taxon>
        <taxon>Poales</taxon>
        <taxon>Poaceae</taxon>
        <taxon>PACMAD clade</taxon>
        <taxon>Panicoideae</taxon>
        <taxon>Andropogonodae</taxon>
        <taxon>Andropogoneae</taxon>
        <taxon>Tripsacinae</taxon>
        <taxon>Zea</taxon>
    </lineage>
</organism>
<dbReference type="Gene3D" id="3.30.800.10">
    <property type="entry name" value="Phosphatidylinositol Phosphate Kinase II Beta"/>
    <property type="match status" value="1"/>
</dbReference>
<dbReference type="InterPro" id="IPR027484">
    <property type="entry name" value="PInositol-4-P-5-kinase_N"/>
</dbReference>